<organism evidence="1 2">
    <name type="scientific">Nostoc linckia z8</name>
    <dbReference type="NCBI Taxonomy" id="1628746"/>
    <lineage>
        <taxon>Bacteria</taxon>
        <taxon>Bacillati</taxon>
        <taxon>Cyanobacteriota</taxon>
        <taxon>Cyanophyceae</taxon>
        <taxon>Nostocales</taxon>
        <taxon>Nostocaceae</taxon>
        <taxon>Nostoc</taxon>
    </lineage>
</organism>
<dbReference type="GeneID" id="57097617"/>
<dbReference type="RefSeq" id="WP_099072028.1">
    <property type="nucleotide sequence ID" value="NZ_LAHD01000147.1"/>
</dbReference>
<gene>
    <name evidence="1" type="ORF">VF08_32310</name>
</gene>
<proteinExistence type="predicted"/>
<evidence type="ECO:0000313" key="2">
    <source>
        <dbReference type="Proteomes" id="UP000222310"/>
    </source>
</evidence>
<accession>A0A9Q6EHS6</accession>
<dbReference type="Proteomes" id="UP000222310">
    <property type="component" value="Unassembled WGS sequence"/>
</dbReference>
<reference evidence="1 2" key="1">
    <citation type="submission" date="2015-02" db="EMBL/GenBank/DDBJ databases">
        <title>Nostoc linckia genome annotation.</title>
        <authorList>
            <person name="Zhou Z."/>
        </authorList>
    </citation>
    <scope>NUCLEOTIDE SEQUENCE [LARGE SCALE GENOMIC DNA]</scope>
    <source>
        <strain evidence="2">z8</strain>
    </source>
</reference>
<name>A0A9Q6EHS6_NOSLI</name>
<evidence type="ECO:0000313" key="1">
    <source>
        <dbReference type="EMBL" id="PHJ95287.1"/>
    </source>
</evidence>
<sequence length="120" mass="14374">MQIAKRNDWKAEPMPSVFTNIMLEKVYSQQQFERIAAGIIPQQMEDKWFVFYEAPWLYLHRSWTGLCIFQVRFEVVGENVKIAEVQVNRDPTQYSNMDYTNDTSMLEILLDSLLQKRLRY</sequence>
<protein>
    <submittedName>
        <fullName evidence="1">Uncharacterized protein</fullName>
    </submittedName>
</protein>
<comment type="caution">
    <text evidence="1">The sequence shown here is derived from an EMBL/GenBank/DDBJ whole genome shotgun (WGS) entry which is preliminary data.</text>
</comment>
<dbReference type="EMBL" id="LAHD01000147">
    <property type="protein sequence ID" value="PHJ95287.1"/>
    <property type="molecule type" value="Genomic_DNA"/>
</dbReference>
<dbReference type="AlphaFoldDB" id="A0A9Q6EHS6"/>